<feature type="domain" description="Chalcone/stilbene synthase N-terminal" evidence="1">
    <location>
        <begin position="2"/>
        <end position="112"/>
    </location>
</feature>
<dbReference type="GO" id="GO:0016210">
    <property type="term" value="F:naringenin-chalcone synthase activity"/>
    <property type="evidence" value="ECO:0007669"/>
    <property type="project" value="UniProtKB-EC"/>
</dbReference>
<comment type="caution">
    <text evidence="2">The sequence shown here is derived from an EMBL/GenBank/DDBJ whole genome shotgun (WGS) entry which is preliminary data.</text>
</comment>
<keyword evidence="2" id="KW-0012">Acyltransferase</keyword>
<evidence type="ECO:0000313" key="3">
    <source>
        <dbReference type="Proteomes" id="UP001341840"/>
    </source>
</evidence>
<name>A0ABU6VGP4_9FABA</name>
<dbReference type="SUPFAM" id="SSF53901">
    <property type="entry name" value="Thiolase-like"/>
    <property type="match status" value="1"/>
</dbReference>
<dbReference type="PANTHER" id="PTHR11877:SF109">
    <property type="entry name" value="CHALCONE SYNTHASE"/>
    <property type="match status" value="1"/>
</dbReference>
<evidence type="ECO:0000259" key="1">
    <source>
        <dbReference type="Pfam" id="PF00195"/>
    </source>
</evidence>
<keyword evidence="3" id="KW-1185">Reference proteome</keyword>
<evidence type="ECO:0000313" key="2">
    <source>
        <dbReference type="EMBL" id="MED6171123.1"/>
    </source>
</evidence>
<sequence length="117" mass="12985">MEAALEAINQWGQPLLEITHLIFYTTSCFGNMPGPDYHLTNLLGLKPTVNRHMIFSNGCQAGGTVLRVAKDIIENNAESRVLVVWVESMVASFHGPNENRMDILVGQSLFGETVQLR</sequence>
<proteinExistence type="predicted"/>
<dbReference type="InterPro" id="IPR016039">
    <property type="entry name" value="Thiolase-like"/>
</dbReference>
<dbReference type="InterPro" id="IPR011141">
    <property type="entry name" value="Polyketide_synthase_type-III"/>
</dbReference>
<reference evidence="2 3" key="1">
    <citation type="journal article" date="2023" name="Plants (Basel)">
        <title>Bridging the Gap: Combining Genomics and Transcriptomics Approaches to Understand Stylosanthes scabra, an Orphan Legume from the Brazilian Caatinga.</title>
        <authorList>
            <person name="Ferreira-Neto J.R.C."/>
            <person name="da Silva M.D."/>
            <person name="Binneck E."/>
            <person name="de Melo N.F."/>
            <person name="da Silva R.H."/>
            <person name="de Melo A.L.T.M."/>
            <person name="Pandolfi V."/>
            <person name="Bustamante F.O."/>
            <person name="Brasileiro-Vidal A.C."/>
            <person name="Benko-Iseppon A.M."/>
        </authorList>
    </citation>
    <scope>NUCLEOTIDE SEQUENCE [LARGE SCALE GENOMIC DNA]</scope>
    <source>
        <tissue evidence="2">Leaves</tissue>
    </source>
</reference>
<dbReference type="Proteomes" id="UP001341840">
    <property type="component" value="Unassembled WGS sequence"/>
</dbReference>
<dbReference type="Gene3D" id="3.40.47.10">
    <property type="match status" value="1"/>
</dbReference>
<accession>A0ABU6VGP4</accession>
<dbReference type="InterPro" id="IPR001099">
    <property type="entry name" value="Chalcone/stilbene_synt_N"/>
</dbReference>
<organism evidence="2 3">
    <name type="scientific">Stylosanthes scabra</name>
    <dbReference type="NCBI Taxonomy" id="79078"/>
    <lineage>
        <taxon>Eukaryota</taxon>
        <taxon>Viridiplantae</taxon>
        <taxon>Streptophyta</taxon>
        <taxon>Embryophyta</taxon>
        <taxon>Tracheophyta</taxon>
        <taxon>Spermatophyta</taxon>
        <taxon>Magnoliopsida</taxon>
        <taxon>eudicotyledons</taxon>
        <taxon>Gunneridae</taxon>
        <taxon>Pentapetalae</taxon>
        <taxon>rosids</taxon>
        <taxon>fabids</taxon>
        <taxon>Fabales</taxon>
        <taxon>Fabaceae</taxon>
        <taxon>Papilionoideae</taxon>
        <taxon>50 kb inversion clade</taxon>
        <taxon>dalbergioids sensu lato</taxon>
        <taxon>Dalbergieae</taxon>
        <taxon>Pterocarpus clade</taxon>
        <taxon>Stylosanthes</taxon>
    </lineage>
</organism>
<keyword evidence="2" id="KW-0808">Transferase</keyword>
<protein>
    <submittedName>
        <fullName evidence="2">Chitin synthase, class 2</fullName>
        <ecNumber evidence="2">2.3.1.74</ecNumber>
    </submittedName>
</protein>
<dbReference type="EMBL" id="JASCZI010151227">
    <property type="protein sequence ID" value="MED6171123.1"/>
    <property type="molecule type" value="Genomic_DNA"/>
</dbReference>
<gene>
    <name evidence="2" type="primary">CHS2_10</name>
    <name evidence="2" type="ORF">PIB30_037855</name>
</gene>
<dbReference type="Pfam" id="PF00195">
    <property type="entry name" value="Chal_sti_synt_N"/>
    <property type="match status" value="1"/>
</dbReference>
<dbReference type="PANTHER" id="PTHR11877">
    <property type="entry name" value="HYDROXYMETHYLGLUTARYL-COA SYNTHASE"/>
    <property type="match status" value="1"/>
</dbReference>
<dbReference type="EC" id="2.3.1.74" evidence="2"/>